<keyword evidence="4" id="KW-0238">DNA-binding</keyword>
<dbReference type="SUPFAM" id="SSF110849">
    <property type="entry name" value="ParB/Sulfiredoxin"/>
    <property type="match status" value="1"/>
</dbReference>
<name>A0ABQ1XW40_9PROT</name>
<dbReference type="InterPro" id="IPR050336">
    <property type="entry name" value="Chromosome_partition/occlusion"/>
</dbReference>
<feature type="region of interest" description="Disordered" evidence="2">
    <location>
        <begin position="390"/>
        <end position="417"/>
    </location>
</feature>
<keyword evidence="1" id="KW-0175">Coiled coil</keyword>
<evidence type="ECO:0000256" key="2">
    <source>
        <dbReference type="SAM" id="MobiDB-lite"/>
    </source>
</evidence>
<dbReference type="PANTHER" id="PTHR33375">
    <property type="entry name" value="CHROMOSOME-PARTITIONING PROTEIN PARB-RELATED"/>
    <property type="match status" value="1"/>
</dbReference>
<reference evidence="5" key="1">
    <citation type="journal article" date="2019" name="Int. J. Syst. Evol. Microbiol.">
        <title>The Global Catalogue of Microorganisms (GCM) 10K type strain sequencing project: providing services to taxonomists for standard genome sequencing and annotation.</title>
        <authorList>
            <consortium name="The Broad Institute Genomics Platform"/>
            <consortium name="The Broad Institute Genome Sequencing Center for Infectious Disease"/>
            <person name="Wu L."/>
            <person name="Ma J."/>
        </authorList>
    </citation>
    <scope>NUCLEOTIDE SEQUENCE [LARGE SCALE GENOMIC DNA]</scope>
    <source>
        <strain evidence="5">CGMCC 1.12766</strain>
    </source>
</reference>
<sequence>MLFQHLMTGEHPMSVTLVPLKQLVVCQSNIRSRPYTPESVAALAASIEKRGLLQAPLGYRKSKKQVALVGGGRRRAALILLDKEGRMPDSLKSGIPVNLREGSQAEHLAASYDENMERVDLSPVEQFRAFQRLRDQGLGVEAIAIEMNVTPRMVRQRLSLSALHHNILDAFEEGRFGIDILQAFTATSNTERQLEVLDEMLNAYYKWSPHQLRRELVRDVITPSHRLVKFVGREVYESAGGSFTEDLFDESQSYCDNPDLLTGLVQAKLDEHAAEIAEEGWKWVTPVRTLVYSEIREYHRHYPENRLPDEVAEKRDAEITARLEAIEARYPCETDGEALAKLEAEYEALENERETLTVEAFSDEQIAQSGVFVTINQAGELLLERGLVRPEDQPAGPEAPSPASTDSEEASRNDGQNKAYRLSNRLAEDIDRALQAGIQHAIMDDQKTAFLLSTAHLAKITFHHSRRTITISSESPGNNASTIEVITSRKASDQYDAWSDRLKNAECLLEELSSWPEDDIQALHTFCAAHLYVRSTCWGRNNNPESHQTLRTLLGFKPENHFSADAAFFGHFTKGQIAAACGVMDSTMTPASNAKKSDMIPVAAKLAAKSGWLPSAFTDETGYGLIAPTPALEEA</sequence>
<dbReference type="EMBL" id="BMFS01000010">
    <property type="protein sequence ID" value="GGH04928.1"/>
    <property type="molecule type" value="Genomic_DNA"/>
</dbReference>
<feature type="domain" description="ParB-like N-terminal" evidence="3">
    <location>
        <begin position="16"/>
        <end position="116"/>
    </location>
</feature>
<dbReference type="Proteomes" id="UP000648722">
    <property type="component" value="Unassembled WGS sequence"/>
</dbReference>
<dbReference type="InterPro" id="IPR003115">
    <property type="entry name" value="ParB_N"/>
</dbReference>
<evidence type="ECO:0000256" key="1">
    <source>
        <dbReference type="SAM" id="Coils"/>
    </source>
</evidence>
<dbReference type="Gene3D" id="3.90.1530.30">
    <property type="match status" value="1"/>
</dbReference>
<dbReference type="SMART" id="SM00470">
    <property type="entry name" value="ParB"/>
    <property type="match status" value="1"/>
</dbReference>
<dbReference type="SUPFAM" id="SSF109709">
    <property type="entry name" value="KorB DNA-binding domain-like"/>
    <property type="match status" value="1"/>
</dbReference>
<evidence type="ECO:0000259" key="3">
    <source>
        <dbReference type="SMART" id="SM00470"/>
    </source>
</evidence>
<evidence type="ECO:0000313" key="4">
    <source>
        <dbReference type="EMBL" id="GGH04928.1"/>
    </source>
</evidence>
<comment type="caution">
    <text evidence="4">The sequence shown here is derived from an EMBL/GenBank/DDBJ whole genome shotgun (WGS) entry which is preliminary data.</text>
</comment>
<gene>
    <name evidence="4" type="ORF">GCM10007420_21740</name>
</gene>
<protein>
    <submittedName>
        <fullName evidence="4">DNA-binding protein</fullName>
    </submittedName>
</protein>
<accession>A0ABQ1XW40</accession>
<dbReference type="PANTHER" id="PTHR33375:SF7">
    <property type="entry name" value="CHROMOSOME 2-PARTITIONING PROTEIN PARB-RELATED"/>
    <property type="match status" value="1"/>
</dbReference>
<dbReference type="CDD" id="cd16406">
    <property type="entry name" value="ParB_N_like"/>
    <property type="match status" value="1"/>
</dbReference>
<dbReference type="InterPro" id="IPR036086">
    <property type="entry name" value="ParB/Sulfiredoxin_sf"/>
</dbReference>
<organism evidence="4 5">
    <name type="scientific">Glycocaulis albus</name>
    <dbReference type="NCBI Taxonomy" id="1382801"/>
    <lineage>
        <taxon>Bacteria</taxon>
        <taxon>Pseudomonadati</taxon>
        <taxon>Pseudomonadota</taxon>
        <taxon>Alphaproteobacteria</taxon>
        <taxon>Maricaulales</taxon>
        <taxon>Maricaulaceae</taxon>
        <taxon>Glycocaulis</taxon>
    </lineage>
</organism>
<proteinExistence type="predicted"/>
<keyword evidence="5" id="KW-1185">Reference proteome</keyword>
<dbReference type="Gene3D" id="1.10.10.2830">
    <property type="match status" value="1"/>
</dbReference>
<feature type="coiled-coil region" evidence="1">
    <location>
        <begin position="332"/>
        <end position="359"/>
    </location>
</feature>
<dbReference type="GO" id="GO:0003677">
    <property type="term" value="F:DNA binding"/>
    <property type="evidence" value="ECO:0007669"/>
    <property type="project" value="UniProtKB-KW"/>
</dbReference>
<evidence type="ECO:0000313" key="5">
    <source>
        <dbReference type="Proteomes" id="UP000648722"/>
    </source>
</evidence>